<dbReference type="Proteomes" id="UP001185254">
    <property type="component" value="Unassembled WGS sequence"/>
</dbReference>
<protein>
    <submittedName>
        <fullName evidence="1">Uncharacterized protein</fullName>
    </submittedName>
</protein>
<evidence type="ECO:0000313" key="2">
    <source>
        <dbReference type="Proteomes" id="UP001185254"/>
    </source>
</evidence>
<accession>A0ABU1L270</accession>
<dbReference type="RefSeq" id="WP_310067824.1">
    <property type="nucleotide sequence ID" value="NZ_JAVDQN010000003.1"/>
</dbReference>
<comment type="caution">
    <text evidence="1">The sequence shown here is derived from an EMBL/GenBank/DDBJ whole genome shotgun (WGS) entry which is preliminary data.</text>
</comment>
<keyword evidence="2" id="KW-1185">Reference proteome</keyword>
<reference evidence="1 2" key="1">
    <citation type="submission" date="2023-07" db="EMBL/GenBank/DDBJ databases">
        <title>Sorghum-associated microbial communities from plants grown in Nebraska, USA.</title>
        <authorList>
            <person name="Schachtman D."/>
        </authorList>
    </citation>
    <scope>NUCLEOTIDE SEQUENCE [LARGE SCALE GENOMIC DNA]</scope>
    <source>
        <strain evidence="1 2">DS1039</strain>
    </source>
</reference>
<dbReference type="EMBL" id="JAVDQN010000003">
    <property type="protein sequence ID" value="MDR6377312.1"/>
    <property type="molecule type" value="Genomic_DNA"/>
</dbReference>
<gene>
    <name evidence="1" type="ORF">J2776_004012</name>
</gene>
<organism evidence="1 2">
    <name type="scientific">Paraburkholderia caledonica</name>
    <dbReference type="NCBI Taxonomy" id="134536"/>
    <lineage>
        <taxon>Bacteria</taxon>
        <taxon>Pseudomonadati</taxon>
        <taxon>Pseudomonadota</taxon>
        <taxon>Betaproteobacteria</taxon>
        <taxon>Burkholderiales</taxon>
        <taxon>Burkholderiaceae</taxon>
        <taxon>Paraburkholderia</taxon>
    </lineage>
</organism>
<sequence>MAKSLCTDSGHNTAALDIAAIRIDQLHALTSLSRLRPWPKSSPVYRCRDRL</sequence>
<evidence type="ECO:0000313" key="1">
    <source>
        <dbReference type="EMBL" id="MDR6377312.1"/>
    </source>
</evidence>
<proteinExistence type="predicted"/>
<name>A0ABU1L270_9BURK</name>